<evidence type="ECO:0000256" key="8">
    <source>
        <dbReference type="ARBA" id="ARBA00022741"/>
    </source>
</evidence>
<dbReference type="Pfam" id="PF06293">
    <property type="entry name" value="Kdo"/>
    <property type="match status" value="1"/>
</dbReference>
<comment type="catalytic activity">
    <reaction evidence="14 15">
        <text>an alpha-Kdo-(2-&gt;6)-lipid IVA + ATP = a 4-O-phospho-alpha-Kdo-(2-&gt;6)-lipid IVA + ADP + H(+)</text>
        <dbReference type="Rhea" id="RHEA:74271"/>
        <dbReference type="ChEBI" id="CHEBI:15378"/>
        <dbReference type="ChEBI" id="CHEBI:30616"/>
        <dbReference type="ChEBI" id="CHEBI:176428"/>
        <dbReference type="ChEBI" id="CHEBI:193140"/>
        <dbReference type="ChEBI" id="CHEBI:456216"/>
        <dbReference type="EC" id="2.7.1.166"/>
    </reaction>
</comment>
<evidence type="ECO:0000256" key="14">
    <source>
        <dbReference type="ARBA" id="ARBA00034417"/>
    </source>
</evidence>
<evidence type="ECO:0000256" key="13">
    <source>
        <dbReference type="ARBA" id="ARBA00029511"/>
    </source>
</evidence>
<comment type="subcellular location">
    <subcellularLocation>
        <location evidence="1 15">Cell inner membrane</location>
        <topology evidence="1 15">Peripheral membrane protein</topology>
        <orientation evidence="1 15">Cytoplasmic side</orientation>
    </subcellularLocation>
</comment>
<dbReference type="InterPro" id="IPR011009">
    <property type="entry name" value="Kinase-like_dom_sf"/>
</dbReference>
<dbReference type="RefSeq" id="WP_248995439.1">
    <property type="nucleotide sequence ID" value="NZ_JAKIKP010000005.1"/>
</dbReference>
<gene>
    <name evidence="15" type="primary">kdkA</name>
    <name evidence="16" type="ORF">L2672_08640</name>
</gene>
<evidence type="ECO:0000256" key="11">
    <source>
        <dbReference type="ARBA" id="ARBA00022985"/>
    </source>
</evidence>
<dbReference type="InterPro" id="IPR022826">
    <property type="entry name" value="KDO_kinase"/>
</dbReference>
<dbReference type="Proteomes" id="UP001139333">
    <property type="component" value="Unassembled WGS sequence"/>
</dbReference>
<protein>
    <recommendedName>
        <fullName evidence="13 15">3-deoxy-D-manno-octulosonic acid kinase</fullName>
        <shortName evidence="15">Kdo kinase</shortName>
        <ecNumber evidence="4 15">2.7.1.166</ecNumber>
    </recommendedName>
</protein>
<evidence type="ECO:0000256" key="9">
    <source>
        <dbReference type="ARBA" id="ARBA00022777"/>
    </source>
</evidence>
<name>A0A9X1ZMR4_9GAMM</name>
<organism evidence="16 17">
    <name type="scientific">Shewanella gaetbuli</name>
    <dbReference type="NCBI Taxonomy" id="220752"/>
    <lineage>
        <taxon>Bacteria</taxon>
        <taxon>Pseudomonadati</taxon>
        <taxon>Pseudomonadota</taxon>
        <taxon>Gammaproteobacteria</taxon>
        <taxon>Alteromonadales</taxon>
        <taxon>Shewanellaceae</taxon>
        <taxon>Shewanella</taxon>
    </lineage>
</organism>
<evidence type="ECO:0000256" key="10">
    <source>
        <dbReference type="ARBA" id="ARBA00022840"/>
    </source>
</evidence>
<dbReference type="GO" id="GO:0005524">
    <property type="term" value="F:ATP binding"/>
    <property type="evidence" value="ECO:0007669"/>
    <property type="project" value="UniProtKB-UniRule"/>
</dbReference>
<keyword evidence="10 15" id="KW-0067">ATP-binding</keyword>
<sequence>MQVKTLSNSTIVWSQESAATLSAEAFSVDYWQQHNNVVGQSKGRYTTWFVQTDAQHHHQQWVLRHYWRGGMMEKLSRDAYFYTGLTRTRAYAELALLALLYQEGFPVPNPIAAKIERFGLWYRADIIIERVAKAKDLVAHLSKTALSEKHWHTLGKTIAKFHQRGVYHADLNAKNILISENGFHLIDFDRGEIKPLQASWQQANLKRLLRSFNKEQSKQPQLQFTTENWQQLLAGYNTINPIATE</sequence>
<evidence type="ECO:0000313" key="17">
    <source>
        <dbReference type="Proteomes" id="UP001139333"/>
    </source>
</evidence>
<dbReference type="GO" id="GO:0005886">
    <property type="term" value="C:plasma membrane"/>
    <property type="evidence" value="ECO:0007669"/>
    <property type="project" value="UniProtKB-SubCell"/>
</dbReference>
<comment type="function">
    <text evidence="15">Catalyzes the ATP-dependent phosphorylation of the 3-deoxy-D-manno-octulosonic acid (Kdo) residue in Kdo-lipid IV(A) at the 4-OH position.</text>
</comment>
<keyword evidence="9 15" id="KW-0418">Kinase</keyword>
<evidence type="ECO:0000256" key="2">
    <source>
        <dbReference type="ARBA" id="ARBA00004713"/>
    </source>
</evidence>
<evidence type="ECO:0000256" key="3">
    <source>
        <dbReference type="ARBA" id="ARBA00010327"/>
    </source>
</evidence>
<evidence type="ECO:0000256" key="12">
    <source>
        <dbReference type="ARBA" id="ARBA00023136"/>
    </source>
</evidence>
<keyword evidence="17" id="KW-1185">Reference proteome</keyword>
<evidence type="ECO:0000256" key="4">
    <source>
        <dbReference type="ARBA" id="ARBA00011988"/>
    </source>
</evidence>
<comment type="caution">
    <text evidence="16">The sequence shown here is derived from an EMBL/GenBank/DDBJ whole genome shotgun (WGS) entry which is preliminary data.</text>
</comment>
<comment type="similarity">
    <text evidence="3 15">Belongs to the protein kinase superfamily. KdkA/RfaP family.</text>
</comment>
<accession>A0A9X1ZMR4</accession>
<evidence type="ECO:0000256" key="5">
    <source>
        <dbReference type="ARBA" id="ARBA00022475"/>
    </source>
</evidence>
<evidence type="ECO:0000256" key="1">
    <source>
        <dbReference type="ARBA" id="ARBA00004515"/>
    </source>
</evidence>
<dbReference type="EMBL" id="JAKIKP010000005">
    <property type="protein sequence ID" value="MCL1142755.1"/>
    <property type="molecule type" value="Genomic_DNA"/>
</dbReference>
<evidence type="ECO:0000256" key="15">
    <source>
        <dbReference type="HAMAP-Rule" id="MF_00521"/>
    </source>
</evidence>
<dbReference type="Gene3D" id="1.10.510.10">
    <property type="entry name" value="Transferase(Phosphotransferase) domain 1"/>
    <property type="match status" value="1"/>
</dbReference>
<proteinExistence type="inferred from homology"/>
<evidence type="ECO:0000313" key="16">
    <source>
        <dbReference type="EMBL" id="MCL1142755.1"/>
    </source>
</evidence>
<keyword evidence="6 15" id="KW-0997">Cell inner membrane</keyword>
<evidence type="ECO:0000256" key="6">
    <source>
        <dbReference type="ARBA" id="ARBA00022519"/>
    </source>
</evidence>
<keyword evidence="8 15" id="KW-0547">Nucleotide-binding</keyword>
<keyword evidence="12 15" id="KW-0472">Membrane</keyword>
<dbReference type="SUPFAM" id="SSF56112">
    <property type="entry name" value="Protein kinase-like (PK-like)"/>
    <property type="match status" value="1"/>
</dbReference>
<keyword evidence="5 15" id="KW-1003">Cell membrane</keyword>
<dbReference type="EC" id="2.7.1.166" evidence="4 15"/>
<dbReference type="GO" id="GO:0016301">
    <property type="term" value="F:kinase activity"/>
    <property type="evidence" value="ECO:0007669"/>
    <property type="project" value="UniProtKB-KW"/>
</dbReference>
<keyword evidence="11 15" id="KW-0448">Lipopolysaccharide biosynthesis</keyword>
<dbReference type="NCBIfam" id="NF002475">
    <property type="entry name" value="PRK01723.1"/>
    <property type="match status" value="1"/>
</dbReference>
<keyword evidence="7 15" id="KW-0808">Transferase</keyword>
<feature type="active site" evidence="15">
    <location>
        <position position="170"/>
    </location>
</feature>
<evidence type="ECO:0000256" key="7">
    <source>
        <dbReference type="ARBA" id="ARBA00022679"/>
    </source>
</evidence>
<dbReference type="HAMAP" id="MF_00521">
    <property type="entry name" value="KDO_kinase"/>
    <property type="match status" value="1"/>
</dbReference>
<dbReference type="GO" id="GO:0016773">
    <property type="term" value="F:phosphotransferase activity, alcohol group as acceptor"/>
    <property type="evidence" value="ECO:0007669"/>
    <property type="project" value="UniProtKB-UniRule"/>
</dbReference>
<dbReference type="GO" id="GO:0009244">
    <property type="term" value="P:lipopolysaccharide core region biosynthetic process"/>
    <property type="evidence" value="ECO:0007669"/>
    <property type="project" value="UniProtKB-UniRule"/>
</dbReference>
<comment type="pathway">
    <text evidence="2 15">Bacterial outer membrane biogenesis; LPS core biosynthesis.</text>
</comment>
<dbReference type="AlphaFoldDB" id="A0A9X1ZMR4"/>
<reference evidence="16" key="1">
    <citation type="submission" date="2022-01" db="EMBL/GenBank/DDBJ databases">
        <title>Whole genome-based taxonomy of the Shewanellaceae.</title>
        <authorList>
            <person name="Martin-Rodriguez A.J."/>
        </authorList>
    </citation>
    <scope>NUCLEOTIDE SEQUENCE</scope>
    <source>
        <strain evidence="16">DSM 16422</strain>
    </source>
</reference>